<evidence type="ECO:0000256" key="1">
    <source>
        <dbReference type="ARBA" id="ARBA00006464"/>
    </source>
</evidence>
<dbReference type="InterPro" id="IPR003362">
    <property type="entry name" value="Bact_transf"/>
</dbReference>
<dbReference type="Pfam" id="PF02397">
    <property type="entry name" value="Bac_transf"/>
    <property type="match status" value="1"/>
</dbReference>
<keyword evidence="2" id="KW-0472">Membrane</keyword>
<dbReference type="Proteomes" id="UP000469125">
    <property type="component" value="Unassembled WGS sequence"/>
</dbReference>
<proteinExistence type="inferred from homology"/>
<keyword evidence="4" id="KW-0808">Transferase</keyword>
<keyword evidence="5" id="KW-1185">Reference proteome</keyword>
<keyword evidence="2" id="KW-0812">Transmembrane</keyword>
<feature type="domain" description="Bacterial sugar transferase" evidence="3">
    <location>
        <begin position="27"/>
        <end position="221"/>
    </location>
</feature>
<dbReference type="AlphaFoldDB" id="A0A6N8FK05"/>
<keyword evidence="2" id="KW-1133">Transmembrane helix</keyword>
<name>A0A6N8FK05_9BACI</name>
<organism evidence="4 5">
    <name type="scientific">Ornithinibacillus caprae</name>
    <dbReference type="NCBI Taxonomy" id="2678566"/>
    <lineage>
        <taxon>Bacteria</taxon>
        <taxon>Bacillati</taxon>
        <taxon>Bacillota</taxon>
        <taxon>Bacilli</taxon>
        <taxon>Bacillales</taxon>
        <taxon>Bacillaceae</taxon>
        <taxon>Ornithinibacillus</taxon>
    </lineage>
</organism>
<dbReference type="GO" id="GO:0016780">
    <property type="term" value="F:phosphotransferase activity, for other substituted phosphate groups"/>
    <property type="evidence" value="ECO:0007669"/>
    <property type="project" value="TreeGrafter"/>
</dbReference>
<evidence type="ECO:0000259" key="3">
    <source>
        <dbReference type="Pfam" id="PF02397"/>
    </source>
</evidence>
<evidence type="ECO:0000313" key="4">
    <source>
        <dbReference type="EMBL" id="MUK88317.1"/>
    </source>
</evidence>
<dbReference type="EMBL" id="WOCA01000005">
    <property type="protein sequence ID" value="MUK88317.1"/>
    <property type="molecule type" value="Genomic_DNA"/>
</dbReference>
<dbReference type="PANTHER" id="PTHR30576:SF0">
    <property type="entry name" value="UNDECAPRENYL-PHOSPHATE N-ACETYLGALACTOSAMINYL 1-PHOSPHATE TRANSFERASE-RELATED"/>
    <property type="match status" value="1"/>
</dbReference>
<gene>
    <name evidence="4" type="ORF">GMD78_07940</name>
</gene>
<comment type="caution">
    <text evidence="4">The sequence shown here is derived from an EMBL/GenBank/DDBJ whole genome shotgun (WGS) entry which is preliminary data.</text>
</comment>
<feature type="transmembrane region" description="Helical" evidence="2">
    <location>
        <begin position="32"/>
        <end position="54"/>
    </location>
</feature>
<dbReference type="PANTHER" id="PTHR30576">
    <property type="entry name" value="COLANIC BIOSYNTHESIS UDP-GLUCOSE LIPID CARRIER TRANSFERASE"/>
    <property type="match status" value="1"/>
</dbReference>
<accession>A0A6N8FK05</accession>
<reference evidence="4 5" key="1">
    <citation type="submission" date="2019-11" db="EMBL/GenBank/DDBJ databases">
        <authorList>
            <person name="Li X."/>
        </authorList>
    </citation>
    <scope>NUCLEOTIDE SEQUENCE [LARGE SCALE GENOMIC DNA]</scope>
    <source>
        <strain evidence="4 5">L9</strain>
    </source>
</reference>
<comment type="similarity">
    <text evidence="1">Belongs to the bacterial sugar transferase family.</text>
</comment>
<evidence type="ECO:0000313" key="5">
    <source>
        <dbReference type="Proteomes" id="UP000469125"/>
    </source>
</evidence>
<protein>
    <submittedName>
        <fullName evidence="4">Sugar transferase</fullName>
    </submittedName>
</protein>
<evidence type="ECO:0000256" key="2">
    <source>
        <dbReference type="SAM" id="Phobius"/>
    </source>
</evidence>
<sequence length="224" mass="26529">MYRLGLYESVRTKSGSFVHINLYFIVKRLFDIIISLTLLVLLSPLFLWISYRLYKKEGNPIFYREVRVGKNGRNFTLWSFRTMMNSSKVIRSLPPHPFPSSWEKGVPDYFKFIRDKNKVYTMTGTWLRKYNLEKLPQLVNVLKGDMSLVGPSPEIPEIAQYYNRYQSSRLKVRPGITGYAQIHDATNDNHGQKIKHDLYYINNYSYKLEGKIILEFFKRIFSNN</sequence>